<dbReference type="GO" id="GO:0005930">
    <property type="term" value="C:axoneme"/>
    <property type="evidence" value="ECO:0007669"/>
    <property type="project" value="TreeGrafter"/>
</dbReference>
<organism evidence="3 4">
    <name type="scientific">Biomphalaria glabrata</name>
    <name type="common">Bloodfluke planorb</name>
    <name type="synonym">Freshwater snail</name>
    <dbReference type="NCBI Taxonomy" id="6526"/>
    <lineage>
        <taxon>Eukaryota</taxon>
        <taxon>Metazoa</taxon>
        <taxon>Spiralia</taxon>
        <taxon>Lophotrochozoa</taxon>
        <taxon>Mollusca</taxon>
        <taxon>Gastropoda</taxon>
        <taxon>Heterobranchia</taxon>
        <taxon>Euthyneura</taxon>
        <taxon>Panpulmonata</taxon>
        <taxon>Hygrophila</taxon>
        <taxon>Lymnaeoidea</taxon>
        <taxon>Planorbidae</taxon>
        <taxon>Biomphalaria</taxon>
    </lineage>
</organism>
<accession>A0A2C9KWG4</accession>
<dbReference type="STRING" id="6526.A0A2C9KWG4"/>
<dbReference type="PANTHER" id="PTHR23053:SF0">
    <property type="entry name" value="HYDROCEPHALUS-INDUCING PROTEIN HOMOLOG"/>
    <property type="match status" value="1"/>
</dbReference>
<dbReference type="InterPro" id="IPR033305">
    <property type="entry name" value="Hydin-like"/>
</dbReference>
<dbReference type="VEuPathDB" id="VectorBase:BGLAX_035356"/>
<evidence type="ECO:0000313" key="3">
    <source>
        <dbReference type="EnsemblMetazoa" id="BGLB024328-PA"/>
    </source>
</evidence>
<dbReference type="GO" id="GO:0003341">
    <property type="term" value="P:cilium movement"/>
    <property type="evidence" value="ECO:0007669"/>
    <property type="project" value="TreeGrafter"/>
</dbReference>
<dbReference type="GO" id="GO:1904158">
    <property type="term" value="P:axonemal central apparatus assembly"/>
    <property type="evidence" value="ECO:0007669"/>
    <property type="project" value="TreeGrafter"/>
</dbReference>
<dbReference type="Pfam" id="PF17213">
    <property type="entry name" value="Hydin_ADK"/>
    <property type="match status" value="1"/>
</dbReference>
<evidence type="ECO:0000256" key="1">
    <source>
        <dbReference type="SAM" id="MobiDB-lite"/>
    </source>
</evidence>
<feature type="domain" description="Hydin adenylate kinase-like" evidence="2">
    <location>
        <begin position="75"/>
        <end position="164"/>
    </location>
</feature>
<dbReference type="VEuPathDB" id="VectorBase:BGLB024328"/>
<name>A0A2C9KWG4_BIOGL</name>
<feature type="compositionally biased region" description="Polar residues" evidence="1">
    <location>
        <begin position="1"/>
        <end position="18"/>
    </location>
</feature>
<dbReference type="KEGG" id="bgt:106075831"/>
<dbReference type="InterPro" id="IPR027417">
    <property type="entry name" value="P-loop_NTPase"/>
</dbReference>
<dbReference type="Proteomes" id="UP000076420">
    <property type="component" value="Unassembled WGS sequence"/>
</dbReference>
<gene>
    <name evidence="3" type="primary">106075831</name>
</gene>
<dbReference type="InterPro" id="IPR033768">
    <property type="entry name" value="Hydin_ADK"/>
</dbReference>
<proteinExistence type="predicted"/>
<sequence>MSVISNQPEISIATTQPEQEVKNEDIVEENVKRESSSAAGVGELEITPVSAAIARHLGIDLTPEGKAARNRRGIALIIHGAPLSGKTGTAVALAKHYEAALLTLDGIVCDAIANGNTPAGLRARELCLEAAKKKAEELKESEIVEGDKKIGLSVEQVTAHTQGTGESYSQE</sequence>
<evidence type="ECO:0000259" key="2">
    <source>
        <dbReference type="Pfam" id="PF17213"/>
    </source>
</evidence>
<reference evidence="3" key="1">
    <citation type="submission" date="2020-05" db="UniProtKB">
        <authorList>
            <consortium name="EnsemblMetazoa"/>
        </authorList>
    </citation>
    <scope>IDENTIFICATION</scope>
    <source>
        <strain evidence="3">BB02</strain>
    </source>
</reference>
<feature type="region of interest" description="Disordered" evidence="1">
    <location>
        <begin position="1"/>
        <end position="22"/>
    </location>
</feature>
<evidence type="ECO:0000313" key="4">
    <source>
        <dbReference type="Proteomes" id="UP000076420"/>
    </source>
</evidence>
<dbReference type="AlphaFoldDB" id="A0A2C9KWG4"/>
<dbReference type="PANTHER" id="PTHR23053">
    <property type="entry name" value="DLEC1 DELETED IN LUNG AND ESOPHAGEAL CANCER 1"/>
    <property type="match status" value="1"/>
</dbReference>
<protein>
    <recommendedName>
        <fullName evidence="2">Hydin adenylate kinase-like domain-containing protein</fullName>
    </recommendedName>
</protein>
<dbReference type="Gene3D" id="3.40.50.300">
    <property type="entry name" value="P-loop containing nucleotide triphosphate hydrolases"/>
    <property type="match status" value="1"/>
</dbReference>
<dbReference type="EnsemblMetazoa" id="BGLB024328-RA">
    <property type="protein sequence ID" value="BGLB024328-PA"/>
    <property type="gene ID" value="BGLB024328"/>
</dbReference>